<evidence type="ECO:0000313" key="2">
    <source>
        <dbReference type="Proteomes" id="UP001396334"/>
    </source>
</evidence>
<reference evidence="1 2" key="1">
    <citation type="journal article" date="2024" name="G3 (Bethesda)">
        <title>Genome assembly of Hibiscus sabdariffa L. provides insights into metabolisms of medicinal natural products.</title>
        <authorList>
            <person name="Kim T."/>
        </authorList>
    </citation>
    <scope>NUCLEOTIDE SEQUENCE [LARGE SCALE GENOMIC DNA]</scope>
    <source>
        <strain evidence="1">TK-2024</strain>
        <tissue evidence="1">Old leaves</tissue>
    </source>
</reference>
<organism evidence="1 2">
    <name type="scientific">Hibiscus sabdariffa</name>
    <name type="common">roselle</name>
    <dbReference type="NCBI Taxonomy" id="183260"/>
    <lineage>
        <taxon>Eukaryota</taxon>
        <taxon>Viridiplantae</taxon>
        <taxon>Streptophyta</taxon>
        <taxon>Embryophyta</taxon>
        <taxon>Tracheophyta</taxon>
        <taxon>Spermatophyta</taxon>
        <taxon>Magnoliopsida</taxon>
        <taxon>eudicotyledons</taxon>
        <taxon>Gunneridae</taxon>
        <taxon>Pentapetalae</taxon>
        <taxon>rosids</taxon>
        <taxon>malvids</taxon>
        <taxon>Malvales</taxon>
        <taxon>Malvaceae</taxon>
        <taxon>Malvoideae</taxon>
        <taxon>Hibiscus</taxon>
    </lineage>
</organism>
<name>A0ABR1ZU16_9ROSI</name>
<protein>
    <submittedName>
        <fullName evidence="1">Uncharacterized protein</fullName>
    </submittedName>
</protein>
<keyword evidence="2" id="KW-1185">Reference proteome</keyword>
<sequence>MGVYADDFFELDFGSNDTVGSRWCKSRSQLSLGLRTVRIDRPFIGLRIPSRLLCQVPVRVVTPVDWYGVVVDRGLDNSGSGLGARWWARLIGQQSSDGDEGLTDLVDDGWLKAAGMVGGRLNREGGCLKSGAVGFRFEWKWRRWRWRWRWRRSYGLVGRCATEVAMVAKEMLKVWDEWDTWQREGDSYMGSTSRGSTWESSGSRVGPTLTVLLDCWMHKNIFWNARTWVLHGGKLVADSRLKLTILFNETLHFGSVQEFPRGKRGLSLLFRNTLRFGVTISGHEVESCDTKPEDEKGPYEFGDWLRVPMMRKRSGPQGTRRPAIVYSKDGMGGIENSSTRGLTRQQVYQESQSGVQGDRGRQKASTSNTRNRNTKRGLHGKYEVCTPAGSKKAKSTSCTIGVEEEGCPEVVSPLKINTSAEAGRQPRWEP</sequence>
<accession>A0ABR1ZU16</accession>
<evidence type="ECO:0000313" key="1">
    <source>
        <dbReference type="EMBL" id="KAK8484186.1"/>
    </source>
</evidence>
<comment type="caution">
    <text evidence="1">The sequence shown here is derived from an EMBL/GenBank/DDBJ whole genome shotgun (WGS) entry which is preliminary data.</text>
</comment>
<gene>
    <name evidence="1" type="ORF">V6N11_030988</name>
</gene>
<proteinExistence type="predicted"/>
<dbReference type="Proteomes" id="UP001396334">
    <property type="component" value="Unassembled WGS sequence"/>
</dbReference>
<dbReference type="EMBL" id="JBBPBN010000597">
    <property type="protein sequence ID" value="KAK8484186.1"/>
    <property type="molecule type" value="Genomic_DNA"/>
</dbReference>